<dbReference type="GeneID" id="59149574"/>
<feature type="transmembrane region" description="Helical" evidence="10">
    <location>
        <begin position="273"/>
        <end position="302"/>
    </location>
</feature>
<evidence type="ECO:0000256" key="7">
    <source>
        <dbReference type="ARBA" id="ARBA00022967"/>
    </source>
</evidence>
<evidence type="ECO:0000256" key="1">
    <source>
        <dbReference type="ARBA" id="ARBA00004651"/>
    </source>
</evidence>
<feature type="transmembrane region" description="Helical" evidence="10">
    <location>
        <begin position="83"/>
        <end position="102"/>
    </location>
</feature>
<dbReference type="Gene3D" id="1.20.1110.10">
    <property type="entry name" value="Calcium-transporting ATPase, transmembrane domain"/>
    <property type="match status" value="1"/>
</dbReference>
<dbReference type="InterPro" id="IPR044492">
    <property type="entry name" value="P_typ_ATPase_HD_dom"/>
</dbReference>
<feature type="transmembrane region" description="Helical" evidence="10">
    <location>
        <begin position="54"/>
        <end position="77"/>
    </location>
</feature>
<dbReference type="SFLD" id="SFLDF00027">
    <property type="entry name" value="p-type_atpase"/>
    <property type="match status" value="1"/>
</dbReference>
<evidence type="ECO:0000256" key="3">
    <source>
        <dbReference type="ARBA" id="ARBA00022692"/>
    </source>
</evidence>
<dbReference type="InterPro" id="IPR001757">
    <property type="entry name" value="P_typ_ATPase"/>
</dbReference>
<dbReference type="FunFam" id="3.40.50.1000:FF:000028">
    <property type="entry name" value="Calcium-transporting P-type ATPase, putative"/>
    <property type="match status" value="1"/>
</dbReference>
<protein>
    <submittedName>
        <fullName evidence="12">Cation-translocating P-type ATPase</fullName>
    </submittedName>
</protein>
<dbReference type="PRINTS" id="PR00119">
    <property type="entry name" value="CATATPASE"/>
</dbReference>
<dbReference type="InterPro" id="IPR006068">
    <property type="entry name" value="ATPase_P-typ_cation-transptr_C"/>
</dbReference>
<dbReference type="SUPFAM" id="SSF81665">
    <property type="entry name" value="Calcium ATPase, transmembrane domain M"/>
    <property type="match status" value="1"/>
</dbReference>
<dbReference type="InterPro" id="IPR004014">
    <property type="entry name" value="ATPase_P-typ_cation-transptr_N"/>
</dbReference>
<dbReference type="SUPFAM" id="SSF81653">
    <property type="entry name" value="Calcium ATPase, transduction domain A"/>
    <property type="match status" value="1"/>
</dbReference>
<dbReference type="SUPFAM" id="SSF81660">
    <property type="entry name" value="Metal cation-transporting ATPase, ATP-binding domain N"/>
    <property type="match status" value="1"/>
</dbReference>
<dbReference type="Pfam" id="PF00122">
    <property type="entry name" value="E1-E2_ATPase"/>
    <property type="match status" value="1"/>
</dbReference>
<dbReference type="SMART" id="SM00831">
    <property type="entry name" value="Cation_ATPase_N"/>
    <property type="match status" value="1"/>
</dbReference>
<feature type="transmembrane region" description="Helical" evidence="10">
    <location>
        <begin position="869"/>
        <end position="887"/>
    </location>
</feature>
<keyword evidence="13" id="KW-1185">Reference proteome</keyword>
<evidence type="ECO:0000256" key="4">
    <source>
        <dbReference type="ARBA" id="ARBA00022723"/>
    </source>
</evidence>
<dbReference type="GO" id="GO:0015662">
    <property type="term" value="F:P-type ion transporter activity"/>
    <property type="evidence" value="ECO:0007669"/>
    <property type="project" value="UniProtKB-ARBA"/>
</dbReference>
<dbReference type="InterPro" id="IPR023299">
    <property type="entry name" value="ATPase_P-typ_cyto_dom_N"/>
</dbReference>
<feature type="transmembrane region" description="Helical" evidence="10">
    <location>
        <begin position="761"/>
        <end position="786"/>
    </location>
</feature>
<proteinExistence type="predicted"/>
<dbReference type="GO" id="GO:0005886">
    <property type="term" value="C:plasma membrane"/>
    <property type="evidence" value="ECO:0007669"/>
    <property type="project" value="UniProtKB-SubCell"/>
</dbReference>
<dbReference type="PROSITE" id="PS00154">
    <property type="entry name" value="ATPASE_E1_E2"/>
    <property type="match status" value="1"/>
</dbReference>
<accession>A0A7L9FHG6</accession>
<keyword evidence="3 10" id="KW-0812">Transmembrane</keyword>
<sequence length="898" mass="97775">MNRETPWHAIQVDEVFKALRTTPQGLDEEEAERRLRTYGPNRIEEEKKTSPLKLFLGQFLNPLTGLLLFATFLSLAIGEALDAIVIIILVLAGAVIGFYQEYRAERALEALKKMTSPQATVIRSGKVKTIRSEEVVPGDVLVLNAGDRVAADARIFEAVNLKVDESMLTGESVPVEKTVGALSEDTPLVDRTNMVFSGTVVVYGKGKAIVVATGRNTELGRIAESIQEVKAEKTPLERQLSALGRMLLILMVVIASIVSVVGMSVWGYKPLQILLWALSLAVAAVPEALPVVVTSSLAIGVYRMAKRNAIVKRLPAVETLGSTTYICSDKTGTMTKGEMTAVKVWVYDVTFEVTGAGYEPTGEITLGGRPVNVAQVKPLELLLLNAYNNNDSEVINEGGRWIIKGDTTEGALKVLALKAGVSSSLGRLGEIPFSSERKRMSTLHLLGGRAVMFVKGAPEVLVPLSSRILTLDGETREITEEVRRRILEVNDALAREGLRNIAFAARFFDDGKKDISEEDEKDLVFLGIVALIDPPRPEVKNALEVCKRAGIKVSMITGDHKLTAVSIARQLGMLGEGDLVVTGSELEKMSEKELEDSVERIRVYARVSPEHKLRIVQALKKRGHVVAMTGDGVNDAPALKAADVGVAMGITGTEVAKEASSMVLADDNFATIVEAIKLGREIFENIRKYLAYLLSANIVELVTPLFSTLLGLPIPFTATQILWVNLVTDGAPAIALSLEPGEPDLLERKPRKPNSPLFSKAEVVAFFVVFPLLFALSLVLLFKSLLKSGLPVIEARTTLFTAMILGELVLAYLFRSLRSPAYKLPPLRNKALLLTLILSFVLQVLVLLIPPIQSALDISQISLEDFERAIAIVLVAAVSLEVSKFIVSKREQQKRLGD</sequence>
<comment type="subcellular location">
    <subcellularLocation>
        <location evidence="1">Cell membrane</location>
        <topology evidence="1">Multi-pass membrane protein</topology>
    </subcellularLocation>
</comment>
<keyword evidence="4" id="KW-0479">Metal-binding</keyword>
<dbReference type="Gene3D" id="3.40.50.1000">
    <property type="entry name" value="HAD superfamily/HAD-like"/>
    <property type="match status" value="1"/>
</dbReference>
<feature type="transmembrane region" description="Helical" evidence="10">
    <location>
        <begin position="798"/>
        <end position="817"/>
    </location>
</feature>
<dbReference type="PRINTS" id="PR00120">
    <property type="entry name" value="HATPASE"/>
</dbReference>
<evidence type="ECO:0000259" key="11">
    <source>
        <dbReference type="SMART" id="SM00831"/>
    </source>
</evidence>
<dbReference type="GO" id="GO:0019829">
    <property type="term" value="F:ATPase-coupled monoatomic cation transmembrane transporter activity"/>
    <property type="evidence" value="ECO:0007669"/>
    <property type="project" value="UniProtKB-ARBA"/>
</dbReference>
<dbReference type="GO" id="GO:0098662">
    <property type="term" value="P:inorganic cation transmembrane transport"/>
    <property type="evidence" value="ECO:0007669"/>
    <property type="project" value="UniProtKB-ARBA"/>
</dbReference>
<dbReference type="InterPro" id="IPR018303">
    <property type="entry name" value="ATPase_P-typ_P_site"/>
</dbReference>
<dbReference type="RefSeq" id="WP_192818415.1">
    <property type="nucleotide sequence ID" value="NZ_CP062310.1"/>
</dbReference>
<dbReference type="GO" id="GO:0005524">
    <property type="term" value="F:ATP binding"/>
    <property type="evidence" value="ECO:0007669"/>
    <property type="project" value="UniProtKB-KW"/>
</dbReference>
<dbReference type="SUPFAM" id="SSF56784">
    <property type="entry name" value="HAD-like"/>
    <property type="match status" value="1"/>
</dbReference>
<dbReference type="PANTHER" id="PTHR42861">
    <property type="entry name" value="CALCIUM-TRANSPORTING ATPASE"/>
    <property type="match status" value="1"/>
</dbReference>
<feature type="transmembrane region" description="Helical" evidence="10">
    <location>
        <begin position="829"/>
        <end position="849"/>
    </location>
</feature>
<dbReference type="GO" id="GO:0046872">
    <property type="term" value="F:metal ion binding"/>
    <property type="evidence" value="ECO:0007669"/>
    <property type="project" value="UniProtKB-KW"/>
</dbReference>
<evidence type="ECO:0000256" key="10">
    <source>
        <dbReference type="SAM" id="Phobius"/>
    </source>
</evidence>
<keyword evidence="2" id="KW-1003">Cell membrane</keyword>
<dbReference type="InterPro" id="IPR023214">
    <property type="entry name" value="HAD_sf"/>
</dbReference>
<dbReference type="InterPro" id="IPR059000">
    <property type="entry name" value="ATPase_P-type_domA"/>
</dbReference>
<dbReference type="InParanoid" id="A0A7L9FHG6"/>
<dbReference type="Gene3D" id="2.70.150.10">
    <property type="entry name" value="Calcium-transporting ATPase, cytoplasmic transduction domain A"/>
    <property type="match status" value="1"/>
</dbReference>
<dbReference type="AlphaFoldDB" id="A0A7L9FHG6"/>
<name>A0A7L9FHG6_9CREN</name>
<dbReference type="InterPro" id="IPR008250">
    <property type="entry name" value="ATPase_P-typ_transduc_dom_A_sf"/>
</dbReference>
<evidence type="ECO:0000256" key="9">
    <source>
        <dbReference type="ARBA" id="ARBA00023136"/>
    </source>
</evidence>
<keyword evidence="5" id="KW-0547">Nucleotide-binding</keyword>
<feature type="domain" description="Cation-transporting P-type ATPase N-terminal" evidence="11">
    <location>
        <begin position="6"/>
        <end position="79"/>
    </location>
</feature>
<dbReference type="KEGG" id="thel:IG193_06720"/>
<evidence type="ECO:0000256" key="5">
    <source>
        <dbReference type="ARBA" id="ARBA00022741"/>
    </source>
</evidence>
<dbReference type="Proteomes" id="UP000594121">
    <property type="component" value="Chromosome"/>
</dbReference>
<gene>
    <name evidence="12" type="ORF">IG193_06720</name>
</gene>
<dbReference type="Pfam" id="PF00690">
    <property type="entry name" value="Cation_ATPase_N"/>
    <property type="match status" value="1"/>
</dbReference>
<feature type="transmembrane region" description="Helical" evidence="10">
    <location>
        <begin position="247"/>
        <end position="267"/>
    </location>
</feature>
<dbReference type="SFLD" id="SFLDS00003">
    <property type="entry name" value="Haloacid_Dehalogenase"/>
    <property type="match status" value="1"/>
</dbReference>
<evidence type="ECO:0000256" key="8">
    <source>
        <dbReference type="ARBA" id="ARBA00022989"/>
    </source>
</evidence>
<dbReference type="EMBL" id="CP062310">
    <property type="protein sequence ID" value="QOJ78443.1"/>
    <property type="molecule type" value="Genomic_DNA"/>
</dbReference>
<organism evidence="12 13">
    <name type="scientific">Infirmifilum lucidum</name>
    <dbReference type="NCBI Taxonomy" id="2776706"/>
    <lineage>
        <taxon>Archaea</taxon>
        <taxon>Thermoproteota</taxon>
        <taxon>Thermoprotei</taxon>
        <taxon>Thermofilales</taxon>
        <taxon>Thermofilaceae</taxon>
        <taxon>Infirmifilum</taxon>
    </lineage>
</organism>
<reference evidence="12 13" key="1">
    <citation type="submission" date="2020-10" db="EMBL/GenBank/DDBJ databases">
        <title>Thermofilum lucidum 3507LT sp. nov. a novel member of Thermofilaceae family isolated from Chile hot spring, and proposal of description order Thermofilales.</title>
        <authorList>
            <person name="Zayulina K.S."/>
            <person name="Elcheninov A.G."/>
            <person name="Toshchakov S.V."/>
            <person name="Kublanov I.V."/>
        </authorList>
    </citation>
    <scope>NUCLEOTIDE SEQUENCE [LARGE SCALE GENOMIC DNA]</scope>
    <source>
        <strain evidence="12 13">3507LT</strain>
    </source>
</reference>
<dbReference type="Gene3D" id="3.40.1110.10">
    <property type="entry name" value="Calcium-transporting ATPase, cytoplasmic domain N"/>
    <property type="match status" value="1"/>
</dbReference>
<evidence type="ECO:0000313" key="12">
    <source>
        <dbReference type="EMBL" id="QOJ78443.1"/>
    </source>
</evidence>
<evidence type="ECO:0000313" key="13">
    <source>
        <dbReference type="Proteomes" id="UP000594121"/>
    </source>
</evidence>
<dbReference type="Pfam" id="PF00689">
    <property type="entry name" value="Cation_ATPase_C"/>
    <property type="match status" value="1"/>
</dbReference>
<dbReference type="InterPro" id="IPR023298">
    <property type="entry name" value="ATPase_P-typ_TM_dom_sf"/>
</dbReference>
<keyword evidence="6" id="KW-0067">ATP-binding</keyword>
<evidence type="ECO:0000256" key="6">
    <source>
        <dbReference type="ARBA" id="ARBA00022840"/>
    </source>
</evidence>
<dbReference type="InterPro" id="IPR036412">
    <property type="entry name" value="HAD-like_sf"/>
</dbReference>
<keyword evidence="8 10" id="KW-1133">Transmembrane helix</keyword>
<dbReference type="GO" id="GO:0140352">
    <property type="term" value="P:export from cell"/>
    <property type="evidence" value="ECO:0007669"/>
    <property type="project" value="UniProtKB-ARBA"/>
</dbReference>
<dbReference type="GO" id="GO:0016887">
    <property type="term" value="F:ATP hydrolysis activity"/>
    <property type="evidence" value="ECO:0007669"/>
    <property type="project" value="InterPro"/>
</dbReference>
<keyword evidence="7" id="KW-1278">Translocase</keyword>
<dbReference type="GO" id="GO:0046873">
    <property type="term" value="F:metal ion transmembrane transporter activity"/>
    <property type="evidence" value="ECO:0007669"/>
    <property type="project" value="UniProtKB-ARBA"/>
</dbReference>
<dbReference type="FunFam" id="2.70.150.10:FF:000016">
    <property type="entry name" value="Calcium-transporting P-type ATPase putative"/>
    <property type="match status" value="1"/>
</dbReference>
<evidence type="ECO:0000256" key="2">
    <source>
        <dbReference type="ARBA" id="ARBA00022475"/>
    </source>
</evidence>
<dbReference type="Pfam" id="PF13246">
    <property type="entry name" value="Cation_ATPase"/>
    <property type="match status" value="1"/>
</dbReference>
<keyword evidence="9 10" id="KW-0472">Membrane</keyword>
<dbReference type="SFLD" id="SFLDG00002">
    <property type="entry name" value="C1.7:_P-type_atpase_like"/>
    <property type="match status" value="1"/>
</dbReference>
<dbReference type="NCBIfam" id="TIGR01494">
    <property type="entry name" value="ATPase_P-type"/>
    <property type="match status" value="2"/>
</dbReference>